<feature type="compositionally biased region" description="Basic and acidic residues" evidence="1">
    <location>
        <begin position="378"/>
        <end position="393"/>
    </location>
</feature>
<proteinExistence type="predicted"/>
<dbReference type="EMBL" id="NBSK02000001">
    <property type="protein sequence ID" value="KAJ0227384.1"/>
    <property type="molecule type" value="Genomic_DNA"/>
</dbReference>
<dbReference type="PANTHER" id="PTHR35507">
    <property type="entry name" value="OS09G0488600 PROTEIN"/>
    <property type="match status" value="1"/>
</dbReference>
<reference evidence="2 3" key="1">
    <citation type="journal article" date="2017" name="Nat. Commun.">
        <title>Genome assembly with in vitro proximity ligation data and whole-genome triplication in lettuce.</title>
        <authorList>
            <person name="Reyes-Chin-Wo S."/>
            <person name="Wang Z."/>
            <person name="Yang X."/>
            <person name="Kozik A."/>
            <person name="Arikit S."/>
            <person name="Song C."/>
            <person name="Xia L."/>
            <person name="Froenicke L."/>
            <person name="Lavelle D.O."/>
            <person name="Truco M.J."/>
            <person name="Xia R."/>
            <person name="Zhu S."/>
            <person name="Xu C."/>
            <person name="Xu H."/>
            <person name="Xu X."/>
            <person name="Cox K."/>
            <person name="Korf I."/>
            <person name="Meyers B.C."/>
            <person name="Michelmore R.W."/>
        </authorList>
    </citation>
    <scope>NUCLEOTIDE SEQUENCE [LARGE SCALE GENOMIC DNA]</scope>
    <source>
        <strain evidence="3">cv. Salinas</strain>
        <tissue evidence="2">Seedlings</tissue>
    </source>
</reference>
<evidence type="ECO:0000313" key="3">
    <source>
        <dbReference type="Proteomes" id="UP000235145"/>
    </source>
</evidence>
<dbReference type="PANTHER" id="PTHR35507:SF1">
    <property type="entry name" value="TMF_TATA_BD DOMAIN-CONTAINING PROTEIN"/>
    <property type="match status" value="1"/>
</dbReference>
<gene>
    <name evidence="2" type="ORF">LSAT_V11C100026600</name>
</gene>
<evidence type="ECO:0000313" key="2">
    <source>
        <dbReference type="EMBL" id="KAJ0227384.1"/>
    </source>
</evidence>
<keyword evidence="3" id="KW-1185">Reference proteome</keyword>
<comment type="caution">
    <text evidence="2">The sequence shown here is derived from an EMBL/GenBank/DDBJ whole genome shotgun (WGS) entry which is preliminary data.</text>
</comment>
<feature type="region of interest" description="Disordered" evidence="1">
    <location>
        <begin position="1"/>
        <end position="20"/>
    </location>
</feature>
<organism evidence="2 3">
    <name type="scientific">Lactuca sativa</name>
    <name type="common">Garden lettuce</name>
    <dbReference type="NCBI Taxonomy" id="4236"/>
    <lineage>
        <taxon>Eukaryota</taxon>
        <taxon>Viridiplantae</taxon>
        <taxon>Streptophyta</taxon>
        <taxon>Embryophyta</taxon>
        <taxon>Tracheophyta</taxon>
        <taxon>Spermatophyta</taxon>
        <taxon>Magnoliopsida</taxon>
        <taxon>eudicotyledons</taxon>
        <taxon>Gunneridae</taxon>
        <taxon>Pentapetalae</taxon>
        <taxon>asterids</taxon>
        <taxon>campanulids</taxon>
        <taxon>Asterales</taxon>
        <taxon>Asteraceae</taxon>
        <taxon>Cichorioideae</taxon>
        <taxon>Cichorieae</taxon>
        <taxon>Lactucinae</taxon>
        <taxon>Lactuca</taxon>
    </lineage>
</organism>
<feature type="region of interest" description="Disordered" evidence="1">
    <location>
        <begin position="365"/>
        <end position="427"/>
    </location>
</feature>
<dbReference type="AlphaFoldDB" id="A0A9R1WPF4"/>
<evidence type="ECO:0000256" key="1">
    <source>
        <dbReference type="SAM" id="MobiDB-lite"/>
    </source>
</evidence>
<dbReference type="Proteomes" id="UP000235145">
    <property type="component" value="Unassembled WGS sequence"/>
</dbReference>
<name>A0A9R1WPF4_LACSA</name>
<accession>A0A9R1WPF4</accession>
<sequence length="474" mass="53097">MEDADDEINFRASSYAPPPPPWISLSPFPSQVSPSPRRLSSNFTPPTQPVRAAKQLAWVSLQGRIVGAEEASSSKAIGGGLSPDEAIAWELFSPMHRVLIVAIIAVAAANSKKNKQIIQLTKSVEIRDQVLLGMQQKLENLCEQVNYFKDQPDTSSYNFKFSSCGCRLCNHHQLPSQSIEADSNSIVKSVDDEDMIKCKIPPQIEMEPEERRMSDLSDWAPSVSSTVDAQWNTSSIEQDFGNTREEYEDKDALINELSAFIHTTESFGSKRISELEDIIRHKNMIITKLRKDMVVLEQKVIHLTRLRRSSTSKSNSSSKKLPAMTDNLVYDMDSTTSPSSSDSDCSTKKIKPVFLLKNEKQVHYVKNENVQRDSNSSRGKEKNEERKFSDKFTQKPPRPVSPLKEKSMNQQSNSGSGSGDFKSRKSGTIKSRVSGNLNIICGLCVLVSCYLLNNKHSWLLNAQRLLFDMISPTN</sequence>
<feature type="compositionally biased region" description="Polar residues" evidence="1">
    <location>
        <begin position="31"/>
        <end position="45"/>
    </location>
</feature>
<feature type="region of interest" description="Disordered" evidence="1">
    <location>
        <begin position="26"/>
        <end position="45"/>
    </location>
</feature>
<protein>
    <submittedName>
        <fullName evidence="2">Uncharacterized protein</fullName>
    </submittedName>
</protein>